<protein>
    <submittedName>
        <fullName evidence="2">Uncharacterized protein</fullName>
    </submittedName>
</protein>
<proteinExistence type="predicted"/>
<evidence type="ECO:0000256" key="1">
    <source>
        <dbReference type="SAM" id="MobiDB-lite"/>
    </source>
</evidence>
<evidence type="ECO:0000313" key="3">
    <source>
        <dbReference type="EMBL" id="CAL1157369.1"/>
    </source>
</evidence>
<feature type="compositionally biased region" description="Basic and acidic residues" evidence="1">
    <location>
        <begin position="1"/>
        <end position="10"/>
    </location>
</feature>
<dbReference type="AlphaFoldDB" id="A0A9P1D546"/>
<accession>A0A9P1D546</accession>
<feature type="compositionally biased region" description="Basic and acidic residues" evidence="1">
    <location>
        <begin position="84"/>
        <end position="98"/>
    </location>
</feature>
<sequence length="330" mass="37284">MARTKSDAAPRARGRGRGLKRPARALAKGHEKVAERAPETELEKAKDLVEAPVETPKVETPKEEQEAELSQPQGEVGELQLEINEEKVEPIERLRSPQEDEIELPQEPNGTDSEKSESESSCGSSESDEMDEMDVSFQESSGNPQPNRPNRPNQPNLPYLVDNDSGVYFTLHQSPRRCWVHAFRWPSDHLWVRRFPGQLEKTALGQGFVAFASRRKVYVFSSGGGYPIFPPLLLEEPLLQMRLQHAFLLLLSLDGQAKVLDLAERRCLCRASLKDLCEPSLLQLDDALQMSFEGQLTLQIQNQQLRFDNNLQLWMTDGEGEKMPNKRSLG</sequence>
<dbReference type="EMBL" id="CAMXCT010003347">
    <property type="protein sequence ID" value="CAI4003994.1"/>
    <property type="molecule type" value="Genomic_DNA"/>
</dbReference>
<evidence type="ECO:0000313" key="2">
    <source>
        <dbReference type="EMBL" id="CAI4003994.1"/>
    </source>
</evidence>
<gene>
    <name evidence="2" type="ORF">C1SCF055_LOCUS29812</name>
</gene>
<feature type="compositionally biased region" description="Low complexity" evidence="1">
    <location>
        <begin position="143"/>
        <end position="156"/>
    </location>
</feature>
<organism evidence="2">
    <name type="scientific">Cladocopium goreaui</name>
    <dbReference type="NCBI Taxonomy" id="2562237"/>
    <lineage>
        <taxon>Eukaryota</taxon>
        <taxon>Sar</taxon>
        <taxon>Alveolata</taxon>
        <taxon>Dinophyceae</taxon>
        <taxon>Suessiales</taxon>
        <taxon>Symbiodiniaceae</taxon>
        <taxon>Cladocopium</taxon>
    </lineage>
</organism>
<feature type="compositionally biased region" description="Basic and acidic residues" evidence="1">
    <location>
        <begin position="28"/>
        <end position="49"/>
    </location>
</feature>
<feature type="region of interest" description="Disordered" evidence="1">
    <location>
        <begin position="1"/>
        <end position="159"/>
    </location>
</feature>
<dbReference type="EMBL" id="CAMXCT030003347">
    <property type="protein sequence ID" value="CAL4791306.1"/>
    <property type="molecule type" value="Genomic_DNA"/>
</dbReference>
<dbReference type="Proteomes" id="UP001152797">
    <property type="component" value="Unassembled WGS sequence"/>
</dbReference>
<dbReference type="EMBL" id="CAMXCT020003347">
    <property type="protein sequence ID" value="CAL1157369.1"/>
    <property type="molecule type" value="Genomic_DNA"/>
</dbReference>
<evidence type="ECO:0000313" key="4">
    <source>
        <dbReference type="Proteomes" id="UP001152797"/>
    </source>
</evidence>
<comment type="caution">
    <text evidence="2">The sequence shown here is derived from an EMBL/GenBank/DDBJ whole genome shotgun (WGS) entry which is preliminary data.</text>
</comment>
<reference evidence="2" key="1">
    <citation type="submission" date="2022-10" db="EMBL/GenBank/DDBJ databases">
        <authorList>
            <person name="Chen Y."/>
            <person name="Dougan E. K."/>
            <person name="Chan C."/>
            <person name="Rhodes N."/>
            <person name="Thang M."/>
        </authorList>
    </citation>
    <scope>NUCLEOTIDE SEQUENCE</scope>
</reference>
<keyword evidence="4" id="KW-1185">Reference proteome</keyword>
<feature type="compositionally biased region" description="Basic residues" evidence="1">
    <location>
        <begin position="12"/>
        <end position="23"/>
    </location>
</feature>
<reference evidence="3" key="2">
    <citation type="submission" date="2024-04" db="EMBL/GenBank/DDBJ databases">
        <authorList>
            <person name="Chen Y."/>
            <person name="Shah S."/>
            <person name="Dougan E. K."/>
            <person name="Thang M."/>
            <person name="Chan C."/>
        </authorList>
    </citation>
    <scope>NUCLEOTIDE SEQUENCE [LARGE SCALE GENOMIC DNA]</scope>
</reference>
<name>A0A9P1D546_9DINO</name>